<evidence type="ECO:0000313" key="1">
    <source>
        <dbReference type="EMBL" id="OXA83897.1"/>
    </source>
</evidence>
<dbReference type="PROSITE" id="PS51257">
    <property type="entry name" value="PROKAR_LIPOPROTEIN"/>
    <property type="match status" value="1"/>
</dbReference>
<dbReference type="AlphaFoldDB" id="A0A226GPM1"/>
<organism evidence="1 2">
    <name type="scientific">Flavobacterium hercynium</name>
    <dbReference type="NCBI Taxonomy" id="387094"/>
    <lineage>
        <taxon>Bacteria</taxon>
        <taxon>Pseudomonadati</taxon>
        <taxon>Bacteroidota</taxon>
        <taxon>Flavobacteriia</taxon>
        <taxon>Flavobacteriales</taxon>
        <taxon>Flavobacteriaceae</taxon>
        <taxon>Flavobacterium</taxon>
    </lineage>
</organism>
<reference evidence="1 2" key="1">
    <citation type="submission" date="2016-11" db="EMBL/GenBank/DDBJ databases">
        <title>Whole genomes of Flavobacteriaceae.</title>
        <authorList>
            <person name="Stine C."/>
            <person name="Li C."/>
            <person name="Tadesse D."/>
        </authorList>
    </citation>
    <scope>NUCLEOTIDE SEQUENCE [LARGE SCALE GENOMIC DNA]</scope>
    <source>
        <strain evidence="1 2">DSM 18292</strain>
    </source>
</reference>
<dbReference type="Proteomes" id="UP000198345">
    <property type="component" value="Unassembled WGS sequence"/>
</dbReference>
<dbReference type="RefSeq" id="WP_089051945.1">
    <property type="nucleotide sequence ID" value="NZ_FXTV01000030.1"/>
</dbReference>
<keyword evidence="2" id="KW-1185">Reference proteome</keyword>
<sequence length="312" mass="36760">MKHLKITIIFILVVVIISCKKENNGITLISTTTDSIKINTSKISVVKLNLHDTVINRIDSTKIRNVEIDKEKIIELYYKSFEKDYIKPITNFDGIKTGRVKIGIKKYADFYINQKEFKSYLISFDYENDRLYRAILLANNSLDDGLIVYEKYVNEGEYIRTSKVKDNIITNSIFTIEYYEYDRNGDISGHLEKKDTTLIIKNKYCIRDNYFSEYFKKDNLEISKEWGDKEVIYTKDGLDSSYVSLYNMKGKVQNHVKNGDWEERKYIMEYDKSCWVNGKYVNGLKDGEWYYSPNGPADKTEVYDMGRLLRTY</sequence>
<accession>A0A226GPM1</accession>
<comment type="caution">
    <text evidence="1">The sequence shown here is derived from an EMBL/GenBank/DDBJ whole genome shotgun (WGS) entry which is preliminary data.</text>
</comment>
<dbReference type="EMBL" id="MUGW01000073">
    <property type="protein sequence ID" value="OXA83897.1"/>
    <property type="molecule type" value="Genomic_DNA"/>
</dbReference>
<gene>
    <name evidence="1" type="ORF">B0A66_21740</name>
</gene>
<proteinExistence type="predicted"/>
<dbReference type="OrthoDB" id="1312930at2"/>
<name>A0A226GPM1_9FLAO</name>
<evidence type="ECO:0000313" key="2">
    <source>
        <dbReference type="Proteomes" id="UP000198345"/>
    </source>
</evidence>
<protein>
    <submittedName>
        <fullName evidence="1">Uncharacterized protein</fullName>
    </submittedName>
</protein>